<feature type="transmembrane region" description="Helical" evidence="7">
    <location>
        <begin position="398"/>
        <end position="416"/>
    </location>
</feature>
<feature type="transmembrane region" description="Helical" evidence="7">
    <location>
        <begin position="642"/>
        <end position="662"/>
    </location>
</feature>
<evidence type="ECO:0008006" key="10">
    <source>
        <dbReference type="Google" id="ProtNLM"/>
    </source>
</evidence>
<proteinExistence type="predicted"/>
<feature type="compositionally biased region" description="Low complexity" evidence="6">
    <location>
        <begin position="519"/>
        <end position="548"/>
    </location>
</feature>
<evidence type="ECO:0000256" key="4">
    <source>
        <dbReference type="ARBA" id="ARBA00022989"/>
    </source>
</evidence>
<feature type="transmembrane region" description="Helical" evidence="7">
    <location>
        <begin position="119"/>
        <end position="139"/>
    </location>
</feature>
<feature type="transmembrane region" description="Helical" evidence="7">
    <location>
        <begin position="422"/>
        <end position="444"/>
    </location>
</feature>
<name>A0A507DZ48_9FUNG</name>
<evidence type="ECO:0000313" key="8">
    <source>
        <dbReference type="EMBL" id="TPX57053.1"/>
    </source>
</evidence>
<organism evidence="8 9">
    <name type="scientific">Powellomyces hirtus</name>
    <dbReference type="NCBI Taxonomy" id="109895"/>
    <lineage>
        <taxon>Eukaryota</taxon>
        <taxon>Fungi</taxon>
        <taxon>Fungi incertae sedis</taxon>
        <taxon>Chytridiomycota</taxon>
        <taxon>Chytridiomycota incertae sedis</taxon>
        <taxon>Chytridiomycetes</taxon>
        <taxon>Spizellomycetales</taxon>
        <taxon>Powellomycetaceae</taxon>
        <taxon>Powellomyces</taxon>
    </lineage>
</organism>
<dbReference type="GO" id="GO:0008506">
    <property type="term" value="F:sucrose:proton symporter activity"/>
    <property type="evidence" value="ECO:0007669"/>
    <property type="project" value="TreeGrafter"/>
</dbReference>
<keyword evidence="4 7" id="KW-1133">Transmembrane helix</keyword>
<sequence length="687" mass="74973">MGNSGDTVTADFPSTDDFPVEPSWEDELDEEDFDVARGGEQRKDLSFKDMVLLTICLTGVQITWTVELAYGNPYLRELNLSPALSALVWLAGPLSGLLIQPIVGVYSDKCGLRIGKRRPFMIAGGALVLFSIWLIGYAAEIAQMLTGSVDLKTNETLTILSAVIGFYFLDFSINAVQASCRSLIVDVAPMHQQETANAWGGRMIGVGNVVGYFLGFLDLPKFFPFFGDKQMKVFCWLASVWFAISLAITCLAVREKRYIPKEREKRRAWYEPLLGITKALRGLPGPIQSICNVQFFGWMGIFPFLFYSTTWVSQKSMSFSPVNPLESGDTAEGTRAGSFAMLIYSIVSVITGFLLPLISVRSWDMEGDNNDEELGYGNRNWTTTCRSAFHRMLGLPPLWAFSFWLFVTLMFSTALVHSVGPATFLISCVGICWGIMQWVPFTLLGECINYYAENPDDLANSPLAARPGYANVPEEEDEDGHHNVHPNLDKTLTVSDLLAQKPSSGLSPPHSPPPPSPPTTAAASSSVARVPASATATADAAASPQQHQQQRRRSSGVSSHRGPSLDAGMVLGIHNIYIVMPQFFATFMCSVIFTLFAYLEKRAPAVPGTHAVTSFNSDGSTALTELPAGTDGEVMHPDPYDAVGWVLRLGAVSSIFAGYLALRLKEVRRHGPKSPGAPRVVLVPGGH</sequence>
<dbReference type="Gene3D" id="1.20.1250.20">
    <property type="entry name" value="MFS general substrate transporter like domains"/>
    <property type="match status" value="1"/>
</dbReference>
<dbReference type="PANTHER" id="PTHR19432">
    <property type="entry name" value="SUGAR TRANSPORTER"/>
    <property type="match status" value="1"/>
</dbReference>
<evidence type="ECO:0000256" key="6">
    <source>
        <dbReference type="SAM" id="MobiDB-lite"/>
    </source>
</evidence>
<feature type="transmembrane region" description="Helical" evidence="7">
    <location>
        <begin position="86"/>
        <end position="107"/>
    </location>
</feature>
<dbReference type="InterPro" id="IPR036259">
    <property type="entry name" value="MFS_trans_sf"/>
</dbReference>
<reference evidence="8 9" key="1">
    <citation type="journal article" date="2019" name="Sci. Rep.">
        <title>Comparative genomics of chytrid fungi reveal insights into the obligate biotrophic and pathogenic lifestyle of Synchytrium endobioticum.</title>
        <authorList>
            <person name="van de Vossenberg B.T.L.H."/>
            <person name="Warris S."/>
            <person name="Nguyen H.D.T."/>
            <person name="van Gent-Pelzer M.P.E."/>
            <person name="Joly D.L."/>
            <person name="van de Geest H.C."/>
            <person name="Bonants P.J.M."/>
            <person name="Smith D.S."/>
            <person name="Levesque C.A."/>
            <person name="van der Lee T.A.J."/>
        </authorList>
    </citation>
    <scope>NUCLEOTIDE SEQUENCE [LARGE SCALE GENOMIC DNA]</scope>
    <source>
        <strain evidence="8 9">CBS 809.83</strain>
    </source>
</reference>
<feature type="transmembrane region" description="Helical" evidence="7">
    <location>
        <begin position="159"/>
        <end position="178"/>
    </location>
</feature>
<gene>
    <name evidence="8" type="ORF">PhCBS80983_g04112</name>
</gene>
<dbReference type="AlphaFoldDB" id="A0A507DZ48"/>
<keyword evidence="2" id="KW-0813">Transport</keyword>
<dbReference type="Proteomes" id="UP000318582">
    <property type="component" value="Unassembled WGS sequence"/>
</dbReference>
<evidence type="ECO:0000256" key="2">
    <source>
        <dbReference type="ARBA" id="ARBA00022448"/>
    </source>
</evidence>
<feature type="transmembrane region" description="Helical" evidence="7">
    <location>
        <begin position="199"/>
        <end position="219"/>
    </location>
</feature>
<evidence type="ECO:0000256" key="3">
    <source>
        <dbReference type="ARBA" id="ARBA00022692"/>
    </source>
</evidence>
<keyword evidence="9" id="KW-1185">Reference proteome</keyword>
<keyword evidence="5 7" id="KW-0472">Membrane</keyword>
<feature type="transmembrane region" description="Helical" evidence="7">
    <location>
        <begin position="333"/>
        <end position="355"/>
    </location>
</feature>
<comment type="caution">
    <text evidence="8">The sequence shown here is derived from an EMBL/GenBank/DDBJ whole genome shotgun (WGS) entry which is preliminary data.</text>
</comment>
<protein>
    <recommendedName>
        <fullName evidence="10">Major facilitator superfamily (MFS) profile domain-containing protein</fullName>
    </recommendedName>
</protein>
<feature type="transmembrane region" description="Helical" evidence="7">
    <location>
        <begin position="295"/>
        <end position="313"/>
    </location>
</feature>
<evidence type="ECO:0000256" key="7">
    <source>
        <dbReference type="SAM" id="Phobius"/>
    </source>
</evidence>
<feature type="transmembrane region" description="Helical" evidence="7">
    <location>
        <begin position="231"/>
        <end position="253"/>
    </location>
</feature>
<evidence type="ECO:0000256" key="1">
    <source>
        <dbReference type="ARBA" id="ARBA00004141"/>
    </source>
</evidence>
<evidence type="ECO:0000313" key="9">
    <source>
        <dbReference type="Proteomes" id="UP000318582"/>
    </source>
</evidence>
<evidence type="ECO:0000256" key="5">
    <source>
        <dbReference type="ARBA" id="ARBA00023136"/>
    </source>
</evidence>
<dbReference type="EMBL" id="QEAQ01000059">
    <property type="protein sequence ID" value="TPX57053.1"/>
    <property type="molecule type" value="Genomic_DNA"/>
</dbReference>
<feature type="compositionally biased region" description="Pro residues" evidence="6">
    <location>
        <begin position="509"/>
        <end position="518"/>
    </location>
</feature>
<feature type="region of interest" description="Disordered" evidence="6">
    <location>
        <begin position="462"/>
        <end position="486"/>
    </location>
</feature>
<dbReference type="GO" id="GO:0005886">
    <property type="term" value="C:plasma membrane"/>
    <property type="evidence" value="ECO:0007669"/>
    <property type="project" value="TreeGrafter"/>
</dbReference>
<feature type="transmembrane region" description="Helical" evidence="7">
    <location>
        <begin position="50"/>
        <end position="66"/>
    </location>
</feature>
<dbReference type="STRING" id="109895.A0A507DZ48"/>
<keyword evidence="3 7" id="KW-0812">Transmembrane</keyword>
<feature type="region of interest" description="Disordered" evidence="6">
    <location>
        <begin position="1"/>
        <end position="31"/>
    </location>
</feature>
<accession>A0A507DZ48</accession>
<dbReference type="Pfam" id="PF13347">
    <property type="entry name" value="MFS_2"/>
    <property type="match status" value="1"/>
</dbReference>
<dbReference type="SUPFAM" id="SSF103473">
    <property type="entry name" value="MFS general substrate transporter"/>
    <property type="match status" value="1"/>
</dbReference>
<dbReference type="PANTHER" id="PTHR19432:SF35">
    <property type="entry name" value="SOLUTE CARRIER FAMILY 45 MEMBER 3 ISOFORM X1"/>
    <property type="match status" value="1"/>
</dbReference>
<feature type="transmembrane region" description="Helical" evidence="7">
    <location>
        <begin position="576"/>
        <end position="599"/>
    </location>
</feature>
<comment type="subcellular location">
    <subcellularLocation>
        <location evidence="1">Membrane</location>
        <topology evidence="1">Multi-pass membrane protein</topology>
    </subcellularLocation>
</comment>
<feature type="region of interest" description="Disordered" evidence="6">
    <location>
        <begin position="501"/>
        <end position="563"/>
    </location>
</feature>